<evidence type="ECO:0000313" key="1">
    <source>
        <dbReference type="EMBL" id="KII73325.1"/>
    </source>
</evidence>
<dbReference type="AlphaFoldDB" id="A0A0C2NAB8"/>
<protein>
    <submittedName>
        <fullName evidence="1">Uncharacterized protein</fullName>
    </submittedName>
</protein>
<dbReference type="EMBL" id="JWZT01000886">
    <property type="protein sequence ID" value="KII73325.1"/>
    <property type="molecule type" value="Genomic_DNA"/>
</dbReference>
<organism evidence="1 2">
    <name type="scientific">Thelohanellus kitauei</name>
    <name type="common">Myxosporean</name>
    <dbReference type="NCBI Taxonomy" id="669202"/>
    <lineage>
        <taxon>Eukaryota</taxon>
        <taxon>Metazoa</taxon>
        <taxon>Cnidaria</taxon>
        <taxon>Myxozoa</taxon>
        <taxon>Myxosporea</taxon>
        <taxon>Bivalvulida</taxon>
        <taxon>Platysporina</taxon>
        <taxon>Myxobolidae</taxon>
        <taxon>Thelohanellus</taxon>
    </lineage>
</organism>
<evidence type="ECO:0000313" key="2">
    <source>
        <dbReference type="Proteomes" id="UP000031668"/>
    </source>
</evidence>
<sequence>MSQTTRLEFQVGYWNITVDFQAEFKGSFTYTKDERTELYDLFSDKMSWGDITVAADYISVTGRDLSDSRVDGDTLTFTLFYVDKAEEGFQISDIELLFHSESGKRTLEGRSTLGILIEPTGFSKKDLSYYIRKEEAGGLTEISISLPTIDATFTH</sequence>
<keyword evidence="2" id="KW-1185">Reference proteome</keyword>
<dbReference type="Proteomes" id="UP000031668">
    <property type="component" value="Unassembled WGS sequence"/>
</dbReference>
<comment type="caution">
    <text evidence="1">The sequence shown here is derived from an EMBL/GenBank/DDBJ whole genome shotgun (WGS) entry which is preliminary data.</text>
</comment>
<proteinExistence type="predicted"/>
<name>A0A0C2NAB8_THEKT</name>
<reference evidence="1 2" key="1">
    <citation type="journal article" date="2014" name="Genome Biol. Evol.">
        <title>The genome of the myxosporean Thelohanellus kitauei shows adaptations to nutrient acquisition within its fish host.</title>
        <authorList>
            <person name="Yang Y."/>
            <person name="Xiong J."/>
            <person name="Zhou Z."/>
            <person name="Huo F."/>
            <person name="Miao W."/>
            <person name="Ran C."/>
            <person name="Liu Y."/>
            <person name="Zhang J."/>
            <person name="Feng J."/>
            <person name="Wang M."/>
            <person name="Wang M."/>
            <person name="Wang L."/>
            <person name="Yao B."/>
        </authorList>
    </citation>
    <scope>NUCLEOTIDE SEQUENCE [LARGE SCALE GENOMIC DNA]</scope>
    <source>
        <strain evidence="1">Wuqing</strain>
    </source>
</reference>
<accession>A0A0C2NAB8</accession>
<gene>
    <name evidence="1" type="ORF">RF11_04707</name>
</gene>